<feature type="transmembrane region" description="Helical" evidence="6">
    <location>
        <begin position="185"/>
        <end position="205"/>
    </location>
</feature>
<keyword evidence="9" id="KW-1185">Reference proteome</keyword>
<dbReference type="PANTHER" id="PTHR30250">
    <property type="entry name" value="PST FAMILY PREDICTED COLANIC ACID TRANSPORTER"/>
    <property type="match status" value="1"/>
</dbReference>
<proteinExistence type="predicted"/>
<feature type="transmembrane region" description="Helical" evidence="6">
    <location>
        <begin position="161"/>
        <end position="179"/>
    </location>
</feature>
<accession>A0AA49Q5R4</accession>
<keyword evidence="5 6" id="KW-0472">Membrane</keyword>
<evidence type="ECO:0000256" key="4">
    <source>
        <dbReference type="ARBA" id="ARBA00022989"/>
    </source>
</evidence>
<gene>
    <name evidence="7" type="ORF">Strain138_001743</name>
    <name evidence="8" type="ORF">Strain318_001742</name>
</gene>
<feature type="transmembrane region" description="Helical" evidence="6">
    <location>
        <begin position="268"/>
        <end position="286"/>
    </location>
</feature>
<keyword evidence="2" id="KW-1003">Cell membrane</keyword>
<dbReference type="GO" id="GO:0005886">
    <property type="term" value="C:plasma membrane"/>
    <property type="evidence" value="ECO:0007669"/>
    <property type="project" value="UniProtKB-SubCell"/>
</dbReference>
<organism evidence="7">
    <name type="scientific">Pseudogemmatithrix spongiicola</name>
    <dbReference type="NCBI Taxonomy" id="3062599"/>
    <lineage>
        <taxon>Bacteria</taxon>
        <taxon>Pseudomonadati</taxon>
        <taxon>Gemmatimonadota</taxon>
        <taxon>Gemmatimonadia</taxon>
        <taxon>Gemmatimonadales</taxon>
        <taxon>Gemmatimonadaceae</taxon>
        <taxon>Pseudogemmatithrix</taxon>
    </lineage>
</organism>
<dbReference type="InterPro" id="IPR002797">
    <property type="entry name" value="Polysacc_synth"/>
</dbReference>
<evidence type="ECO:0000256" key="1">
    <source>
        <dbReference type="ARBA" id="ARBA00004651"/>
    </source>
</evidence>
<dbReference type="EMBL" id="CP130613">
    <property type="protein sequence ID" value="WKW15357.1"/>
    <property type="molecule type" value="Genomic_DNA"/>
</dbReference>
<keyword evidence="4 6" id="KW-1133">Transmembrane helix</keyword>
<dbReference type="PANTHER" id="PTHR30250:SF26">
    <property type="entry name" value="PSMA PROTEIN"/>
    <property type="match status" value="1"/>
</dbReference>
<keyword evidence="3 6" id="KW-0812">Transmembrane</keyword>
<dbReference type="Proteomes" id="UP001229955">
    <property type="component" value="Chromosome"/>
</dbReference>
<feature type="transmembrane region" description="Helical" evidence="6">
    <location>
        <begin position="12"/>
        <end position="33"/>
    </location>
</feature>
<feature type="transmembrane region" description="Helical" evidence="6">
    <location>
        <begin position="333"/>
        <end position="353"/>
    </location>
</feature>
<accession>A0AA49Q7R9</accession>
<evidence type="ECO:0000256" key="5">
    <source>
        <dbReference type="ARBA" id="ARBA00023136"/>
    </source>
</evidence>
<evidence type="ECO:0000313" key="9">
    <source>
        <dbReference type="Proteomes" id="UP001229955"/>
    </source>
</evidence>
<protein>
    <submittedName>
        <fullName evidence="7">MATE family efflux transporter</fullName>
    </submittedName>
</protein>
<evidence type="ECO:0000256" key="2">
    <source>
        <dbReference type="ARBA" id="ARBA00022475"/>
    </source>
</evidence>
<feature type="transmembrane region" description="Helical" evidence="6">
    <location>
        <begin position="91"/>
        <end position="111"/>
    </location>
</feature>
<dbReference type="KEGG" id="pspc:Strain318_001742"/>
<dbReference type="InterPro" id="IPR050833">
    <property type="entry name" value="Poly_Biosynth_Transport"/>
</dbReference>
<reference evidence="7" key="1">
    <citation type="submission" date="2023-07" db="EMBL/GenBank/DDBJ databases">
        <authorList>
            <person name="Haufschild T."/>
            <person name="Kallscheuer N."/>
            <person name="Hammer J."/>
            <person name="Kohn T."/>
            <person name="Kabuu M."/>
            <person name="Jogler M."/>
            <person name="Wohfarth N."/>
            <person name="Heuer A."/>
            <person name="Rohde M."/>
            <person name="van Teeseling M.C.F."/>
            <person name="Jogler C."/>
        </authorList>
    </citation>
    <scope>NUCLEOTIDE SEQUENCE</scope>
    <source>
        <strain evidence="7">Strain 138</strain>
        <strain evidence="8">Strain 318</strain>
    </source>
</reference>
<evidence type="ECO:0000313" key="7">
    <source>
        <dbReference type="EMBL" id="WKW12450.1"/>
    </source>
</evidence>
<feature type="transmembrane region" description="Helical" evidence="6">
    <location>
        <begin position="292"/>
        <end position="312"/>
    </location>
</feature>
<feature type="transmembrane region" description="Helical" evidence="6">
    <location>
        <begin position="365"/>
        <end position="385"/>
    </location>
</feature>
<comment type="subcellular location">
    <subcellularLocation>
        <location evidence="1">Cell membrane</location>
        <topology evidence="1">Multi-pass membrane protein</topology>
    </subcellularLocation>
</comment>
<dbReference type="EMBL" id="CP130612">
    <property type="protein sequence ID" value="WKW12450.1"/>
    <property type="molecule type" value="Genomic_DNA"/>
</dbReference>
<dbReference type="Pfam" id="PF01943">
    <property type="entry name" value="Polysacc_synt"/>
    <property type="match status" value="1"/>
</dbReference>
<feature type="transmembrane region" description="Helical" evidence="6">
    <location>
        <begin position="45"/>
        <end position="70"/>
    </location>
</feature>
<evidence type="ECO:0000256" key="6">
    <source>
        <dbReference type="SAM" id="Phobius"/>
    </source>
</evidence>
<feature type="transmembrane region" description="Helical" evidence="6">
    <location>
        <begin position="131"/>
        <end position="149"/>
    </location>
</feature>
<evidence type="ECO:0000313" key="8">
    <source>
        <dbReference type="EMBL" id="WKW15357.1"/>
    </source>
</evidence>
<dbReference type="AlphaFoldDB" id="A0AA49Q5R4"/>
<evidence type="ECO:0000256" key="3">
    <source>
        <dbReference type="ARBA" id="ARBA00022692"/>
    </source>
</evidence>
<feature type="transmembrane region" description="Helical" evidence="6">
    <location>
        <begin position="397"/>
        <end position="416"/>
    </location>
</feature>
<name>A0AA49Q5R4_9BACT</name>
<sequence length="474" mass="49613">MSTHARLQRHVVLNGLGWLLPAALGLAAVPALAGRLGPERFGLLSLTWAAVSAFAILDLGLGRAVSLLVADRGARGRAAEIAPLVSAAGRLSWAFGAPIALLGVLLAPAIATSQLKLPPDLVDEGVRTLRWLALALPLVVHGIVLRAALEGELRFGAVNVFRIPLGVVTWGGPWLAALFTCDVSHLALVIVAGRALYWAGQWLLIARDDARRLASSTAAAQTAEPLAAHAAAVEQAAPTSPYRALWQAGSWITLSGVLTPLLTTLDRLLVPLVAPIATVGWYVAVGDGAMRLWLFPAALGPVLAPALAAAFARADRAESVRLLTRATRATGAILALPALALVMAAEPILRWWLNAAFAPDAVPVFQWFVATVFANCIAQVAYAGLQAGGEARAAARLHLFELPVFLVLLAVAVWKFGAAGAAAAWGARMLIDAAIMTAMGVRRIGLPAGEALRWGAVTLVLLLPLLWELSAPLR</sequence>
<dbReference type="RefSeq" id="WP_367885328.1">
    <property type="nucleotide sequence ID" value="NZ_CP130612.1"/>
</dbReference>